<evidence type="ECO:0000256" key="3">
    <source>
        <dbReference type="ARBA" id="ARBA00022598"/>
    </source>
</evidence>
<dbReference type="NCBIfam" id="NF004012">
    <property type="entry name" value="PRK05477.1-2"/>
    <property type="match status" value="1"/>
</dbReference>
<dbReference type="EMBL" id="MHPE01000043">
    <property type="protein sequence ID" value="OGZ75885.1"/>
    <property type="molecule type" value="Genomic_DNA"/>
</dbReference>
<evidence type="ECO:0000256" key="10">
    <source>
        <dbReference type="HAMAP-Rule" id="MF_00121"/>
    </source>
</evidence>
<dbReference type="GO" id="GO:0050567">
    <property type="term" value="F:glutaminyl-tRNA synthase (glutamine-hydrolyzing) activity"/>
    <property type="evidence" value="ECO:0007669"/>
    <property type="project" value="UniProtKB-UniRule"/>
</dbReference>
<keyword evidence="6 10" id="KW-0648">Protein biosynthesis</keyword>
<dbReference type="InterPro" id="IPR023168">
    <property type="entry name" value="GatB_Yqey_C_2"/>
</dbReference>
<comment type="subunit">
    <text evidence="2 10">Heterotrimer of A, B and C subunits.</text>
</comment>
<dbReference type="GO" id="GO:0006412">
    <property type="term" value="P:translation"/>
    <property type="evidence" value="ECO:0007669"/>
    <property type="project" value="UniProtKB-UniRule"/>
</dbReference>
<evidence type="ECO:0000256" key="7">
    <source>
        <dbReference type="ARBA" id="ARBA00024799"/>
    </source>
</evidence>
<evidence type="ECO:0000256" key="9">
    <source>
        <dbReference type="ARBA" id="ARBA00047913"/>
    </source>
</evidence>
<evidence type="ECO:0000259" key="11">
    <source>
        <dbReference type="SMART" id="SM00845"/>
    </source>
</evidence>
<dbReference type="InterPro" id="IPR042114">
    <property type="entry name" value="GatB_C_1"/>
</dbReference>
<evidence type="ECO:0000313" key="12">
    <source>
        <dbReference type="EMBL" id="OGZ75885.1"/>
    </source>
</evidence>
<proteinExistence type="inferred from homology"/>
<dbReference type="Pfam" id="PF02637">
    <property type="entry name" value="GatB_Yqey"/>
    <property type="match status" value="1"/>
</dbReference>
<dbReference type="InterPro" id="IPR014746">
    <property type="entry name" value="Gln_synth/guanido_kin_cat_dom"/>
</dbReference>
<comment type="function">
    <text evidence="7 10">Allows the formation of correctly charged Asn-tRNA(Asn) or Gln-tRNA(Gln) through the transamidation of misacylated Asp-tRNA(Asn) or Glu-tRNA(Gln) in organisms which lack either or both of asparaginyl-tRNA or glutaminyl-tRNA synthetases. The reaction takes place in the presence of glutamine and ATP through an activated phospho-Asp-tRNA(Asn) or phospho-Glu-tRNA(Gln).</text>
</comment>
<dbReference type="PROSITE" id="PS01234">
    <property type="entry name" value="GATB"/>
    <property type="match status" value="1"/>
</dbReference>
<dbReference type="Gene3D" id="1.10.150.380">
    <property type="entry name" value="GatB domain, N-terminal subdomain"/>
    <property type="match status" value="1"/>
</dbReference>
<dbReference type="AlphaFoldDB" id="A0A1G2IMD1"/>
<dbReference type="EC" id="6.3.5.-" evidence="10"/>
<dbReference type="InterPro" id="IPR018027">
    <property type="entry name" value="Asn/Gln_amidotransferase"/>
</dbReference>
<dbReference type="InterPro" id="IPR003789">
    <property type="entry name" value="Asn/Gln_tRNA_amidoTrase-B-like"/>
</dbReference>
<dbReference type="SMART" id="SM00845">
    <property type="entry name" value="GatB_Yqey"/>
    <property type="match status" value="1"/>
</dbReference>
<dbReference type="InterPro" id="IPR006075">
    <property type="entry name" value="Asn/Gln-tRNA_Trfase_suB/E_cat"/>
</dbReference>
<dbReference type="Proteomes" id="UP000178632">
    <property type="component" value="Unassembled WGS sequence"/>
</dbReference>
<dbReference type="InterPro" id="IPR017958">
    <property type="entry name" value="Gln-tRNA_amidoTrfase_suB_CS"/>
</dbReference>
<keyword evidence="5 10" id="KW-0067">ATP-binding</keyword>
<protein>
    <recommendedName>
        <fullName evidence="10">Aspartyl/glutamyl-tRNA(Asn/Gln) amidotransferase subunit B</fullName>
        <shortName evidence="10">Asp/Glu-ADT subunit B</shortName>
        <ecNumber evidence="10">6.3.5.-</ecNumber>
    </recommendedName>
</protein>
<dbReference type="PANTHER" id="PTHR11659">
    <property type="entry name" value="GLUTAMYL-TRNA GLN AMIDOTRANSFERASE SUBUNIT B MITOCHONDRIAL AND PROKARYOTIC PET112-RELATED"/>
    <property type="match status" value="1"/>
</dbReference>
<dbReference type="SUPFAM" id="SSF55931">
    <property type="entry name" value="Glutamine synthetase/guanido kinase"/>
    <property type="match status" value="1"/>
</dbReference>
<comment type="catalytic activity">
    <reaction evidence="9 10">
        <text>L-glutamyl-tRNA(Gln) + L-glutamine + ATP + H2O = L-glutaminyl-tRNA(Gln) + L-glutamate + ADP + phosphate + H(+)</text>
        <dbReference type="Rhea" id="RHEA:17521"/>
        <dbReference type="Rhea" id="RHEA-COMP:9681"/>
        <dbReference type="Rhea" id="RHEA-COMP:9684"/>
        <dbReference type="ChEBI" id="CHEBI:15377"/>
        <dbReference type="ChEBI" id="CHEBI:15378"/>
        <dbReference type="ChEBI" id="CHEBI:29985"/>
        <dbReference type="ChEBI" id="CHEBI:30616"/>
        <dbReference type="ChEBI" id="CHEBI:43474"/>
        <dbReference type="ChEBI" id="CHEBI:58359"/>
        <dbReference type="ChEBI" id="CHEBI:78520"/>
        <dbReference type="ChEBI" id="CHEBI:78521"/>
        <dbReference type="ChEBI" id="CHEBI:456216"/>
    </reaction>
</comment>
<organism evidence="12 13">
    <name type="scientific">Candidatus Staskawiczbacteria bacterium RIFCSPLOWO2_12_FULL_37_15</name>
    <dbReference type="NCBI Taxonomy" id="1802218"/>
    <lineage>
        <taxon>Bacteria</taxon>
        <taxon>Candidatus Staskawicziibacteriota</taxon>
    </lineage>
</organism>
<dbReference type="InterPro" id="IPR004413">
    <property type="entry name" value="GatB"/>
</dbReference>
<feature type="domain" description="Asn/Gln amidotransferase" evidence="11">
    <location>
        <begin position="342"/>
        <end position="503"/>
    </location>
</feature>
<comment type="similarity">
    <text evidence="1 10">Belongs to the GatB/GatE family. GatB subfamily.</text>
</comment>
<dbReference type="SUPFAM" id="SSF89095">
    <property type="entry name" value="GatB/YqeY motif"/>
    <property type="match status" value="1"/>
</dbReference>
<dbReference type="NCBIfam" id="TIGR00133">
    <property type="entry name" value="gatB"/>
    <property type="match status" value="1"/>
</dbReference>
<dbReference type="NCBIfam" id="NF004014">
    <property type="entry name" value="PRK05477.1-4"/>
    <property type="match status" value="1"/>
</dbReference>
<comment type="catalytic activity">
    <reaction evidence="8 10">
        <text>L-aspartyl-tRNA(Asn) + L-glutamine + ATP + H2O = L-asparaginyl-tRNA(Asn) + L-glutamate + ADP + phosphate + 2 H(+)</text>
        <dbReference type="Rhea" id="RHEA:14513"/>
        <dbReference type="Rhea" id="RHEA-COMP:9674"/>
        <dbReference type="Rhea" id="RHEA-COMP:9677"/>
        <dbReference type="ChEBI" id="CHEBI:15377"/>
        <dbReference type="ChEBI" id="CHEBI:15378"/>
        <dbReference type="ChEBI" id="CHEBI:29985"/>
        <dbReference type="ChEBI" id="CHEBI:30616"/>
        <dbReference type="ChEBI" id="CHEBI:43474"/>
        <dbReference type="ChEBI" id="CHEBI:58359"/>
        <dbReference type="ChEBI" id="CHEBI:78515"/>
        <dbReference type="ChEBI" id="CHEBI:78516"/>
        <dbReference type="ChEBI" id="CHEBI:456216"/>
    </reaction>
</comment>
<dbReference type="FunFam" id="1.10.10.410:FF:000001">
    <property type="entry name" value="Aspartyl/glutamyl-tRNA(Asn/Gln) amidotransferase subunit B"/>
    <property type="match status" value="1"/>
</dbReference>
<name>A0A1G2IMD1_9BACT</name>
<evidence type="ECO:0000313" key="13">
    <source>
        <dbReference type="Proteomes" id="UP000178632"/>
    </source>
</evidence>
<accession>A0A1G2IMD1</accession>
<evidence type="ECO:0000256" key="6">
    <source>
        <dbReference type="ARBA" id="ARBA00022917"/>
    </source>
</evidence>
<evidence type="ECO:0000256" key="2">
    <source>
        <dbReference type="ARBA" id="ARBA00011123"/>
    </source>
</evidence>
<evidence type="ECO:0000256" key="4">
    <source>
        <dbReference type="ARBA" id="ARBA00022741"/>
    </source>
</evidence>
<dbReference type="Pfam" id="PF02934">
    <property type="entry name" value="GatB_N"/>
    <property type="match status" value="1"/>
</dbReference>
<gene>
    <name evidence="10" type="primary">gatB</name>
    <name evidence="12" type="ORF">A3G45_00085</name>
</gene>
<dbReference type="HAMAP" id="MF_00121">
    <property type="entry name" value="GatB"/>
    <property type="match status" value="1"/>
</dbReference>
<keyword evidence="3 10" id="KW-0436">Ligase</keyword>
<dbReference type="Gene3D" id="1.10.10.410">
    <property type="match status" value="1"/>
</dbReference>
<evidence type="ECO:0000256" key="5">
    <source>
        <dbReference type="ARBA" id="ARBA00022840"/>
    </source>
</evidence>
<dbReference type="GO" id="GO:0050566">
    <property type="term" value="F:asparaginyl-tRNA synthase (glutamine-hydrolyzing) activity"/>
    <property type="evidence" value="ECO:0007669"/>
    <property type="project" value="RHEA"/>
</dbReference>
<dbReference type="GO" id="GO:0005524">
    <property type="term" value="F:ATP binding"/>
    <property type="evidence" value="ECO:0007669"/>
    <property type="project" value="UniProtKB-KW"/>
</dbReference>
<sequence>MYKPTIGLEIHAELKTNSKMFCSCKNDPNEKRPNFNICPICAAQPGALPVANEEAIKKVIKTGLALNCKIAEDSKFDRKNYFYPDLPKGYQISQYDQPIASNGWLEIRNSKSEIRKIRITRIHLEEDTGSLIHPEGADYSLVNLNRAGVPLMELVTEPDITSGKEAREFAQELQLILKYLGVSDADMEKGLMRVEVNISVSKNPSAGFGAAQDKGSGQAKKLGTKVEIKNLNSFKVVEKAIDFEIKRQKDVLEAGEKIVQETRGWHDKKEITFSQRVKEEAHDYRYFPEPDLPPMYFDKDYVKEIELSMPELPEQKRERFKKEYGLDAAPVDFFIANKYLSEYFEKVVSELEEWTEEQEKGDSHKKISKLAANYLISDIKGLLGGKVFVEEEFKITSENFAEFIKMIYKNEISSKIAKMVLVEMFDTGADPSDIVDENNWGQMSDDSELEKIVKEVISKNPKPAKDYKAGKQNALQFLAGQVMAKTRGTAKPDKAQDLLRKLLK</sequence>
<reference evidence="12 13" key="1">
    <citation type="journal article" date="2016" name="Nat. Commun.">
        <title>Thousands of microbial genomes shed light on interconnected biogeochemical processes in an aquifer system.</title>
        <authorList>
            <person name="Anantharaman K."/>
            <person name="Brown C.T."/>
            <person name="Hug L.A."/>
            <person name="Sharon I."/>
            <person name="Castelle C.J."/>
            <person name="Probst A.J."/>
            <person name="Thomas B.C."/>
            <person name="Singh A."/>
            <person name="Wilkins M.J."/>
            <person name="Karaoz U."/>
            <person name="Brodie E.L."/>
            <person name="Williams K.H."/>
            <person name="Hubbard S.S."/>
            <person name="Banfield J.F."/>
        </authorList>
    </citation>
    <scope>NUCLEOTIDE SEQUENCE [LARGE SCALE GENOMIC DNA]</scope>
</reference>
<evidence type="ECO:0000256" key="8">
    <source>
        <dbReference type="ARBA" id="ARBA00047380"/>
    </source>
</evidence>
<dbReference type="InterPro" id="IPR017959">
    <property type="entry name" value="Asn/Gln-tRNA_amidoTrfase_suB/E"/>
</dbReference>
<evidence type="ECO:0000256" key="1">
    <source>
        <dbReference type="ARBA" id="ARBA00005306"/>
    </source>
</evidence>
<comment type="caution">
    <text evidence="12">The sequence shown here is derived from an EMBL/GenBank/DDBJ whole genome shotgun (WGS) entry which is preliminary data.</text>
</comment>
<keyword evidence="4 10" id="KW-0547">Nucleotide-binding</keyword>